<dbReference type="GO" id="GO:0005814">
    <property type="term" value="C:centriole"/>
    <property type="evidence" value="ECO:0007669"/>
    <property type="project" value="TreeGrafter"/>
</dbReference>
<evidence type="ECO:0000313" key="3">
    <source>
        <dbReference type="Ensembl" id="ENSLCNP00005018994.1"/>
    </source>
</evidence>
<keyword evidence="4" id="KW-1185">Reference proteome</keyword>
<feature type="region of interest" description="Disordered" evidence="2">
    <location>
        <begin position="1"/>
        <end position="33"/>
    </location>
</feature>
<dbReference type="PANTHER" id="PTHR34439:SF1">
    <property type="entry name" value="CENTROBIN"/>
    <property type="match status" value="1"/>
</dbReference>
<feature type="compositionally biased region" description="Basic and acidic residues" evidence="2">
    <location>
        <begin position="676"/>
        <end position="686"/>
    </location>
</feature>
<feature type="coiled-coil region" evidence="1">
    <location>
        <begin position="494"/>
        <end position="560"/>
    </location>
</feature>
<evidence type="ECO:0000313" key="4">
    <source>
        <dbReference type="Proteomes" id="UP000472241"/>
    </source>
</evidence>
<feature type="compositionally biased region" description="Polar residues" evidence="2">
    <location>
        <begin position="659"/>
        <end position="668"/>
    </location>
</feature>
<dbReference type="AlphaFoldDB" id="A0A667HES9"/>
<proteinExistence type="predicted"/>
<dbReference type="GO" id="GO:0007099">
    <property type="term" value="P:centriole replication"/>
    <property type="evidence" value="ECO:0007669"/>
    <property type="project" value="InterPro"/>
</dbReference>
<protein>
    <submittedName>
        <fullName evidence="3">Centrobin, centriole duplication and spindle assembly protein</fullName>
    </submittedName>
</protein>
<feature type="compositionally biased region" description="Low complexity" evidence="2">
    <location>
        <begin position="625"/>
        <end position="643"/>
    </location>
</feature>
<dbReference type="GO" id="GO:1902410">
    <property type="term" value="P:mitotic cytokinetic process"/>
    <property type="evidence" value="ECO:0007669"/>
    <property type="project" value="TreeGrafter"/>
</dbReference>
<feature type="compositionally biased region" description="Basic and acidic residues" evidence="2">
    <location>
        <begin position="939"/>
        <end position="968"/>
    </location>
</feature>
<feature type="compositionally biased region" description="Low complexity" evidence="2">
    <location>
        <begin position="975"/>
        <end position="988"/>
    </location>
</feature>
<dbReference type="Proteomes" id="UP000472241">
    <property type="component" value="Unplaced"/>
</dbReference>
<feature type="region of interest" description="Disordered" evidence="2">
    <location>
        <begin position="939"/>
        <end position="991"/>
    </location>
</feature>
<dbReference type="PANTHER" id="PTHR34439">
    <property type="entry name" value="CENTROBIN"/>
    <property type="match status" value="1"/>
</dbReference>
<organism evidence="3 4">
    <name type="scientific">Lynx canadensis</name>
    <name type="common">Canada lynx</name>
    <name type="synonym">Felis canadensis</name>
    <dbReference type="NCBI Taxonomy" id="61383"/>
    <lineage>
        <taxon>Eukaryota</taxon>
        <taxon>Metazoa</taxon>
        <taxon>Chordata</taxon>
        <taxon>Craniata</taxon>
        <taxon>Vertebrata</taxon>
        <taxon>Euteleostomi</taxon>
        <taxon>Mammalia</taxon>
        <taxon>Eutheria</taxon>
        <taxon>Laurasiatheria</taxon>
        <taxon>Carnivora</taxon>
        <taxon>Feliformia</taxon>
        <taxon>Felidae</taxon>
        <taxon>Felinae</taxon>
        <taxon>Lynx</taxon>
    </lineage>
</organism>
<feature type="region of interest" description="Disordered" evidence="2">
    <location>
        <begin position="615"/>
        <end position="708"/>
    </location>
</feature>
<feature type="region of interest" description="Disordered" evidence="2">
    <location>
        <begin position="573"/>
        <end position="602"/>
    </location>
</feature>
<dbReference type="GO" id="GO:1902017">
    <property type="term" value="P:regulation of cilium assembly"/>
    <property type="evidence" value="ECO:0007669"/>
    <property type="project" value="InterPro"/>
</dbReference>
<dbReference type="GO" id="GO:0051299">
    <property type="term" value="P:centrosome separation"/>
    <property type="evidence" value="ECO:0007669"/>
    <property type="project" value="TreeGrafter"/>
</dbReference>
<feature type="region of interest" description="Disordered" evidence="2">
    <location>
        <begin position="112"/>
        <end position="141"/>
    </location>
</feature>
<evidence type="ECO:0000256" key="1">
    <source>
        <dbReference type="SAM" id="Coils"/>
    </source>
</evidence>
<reference evidence="3" key="1">
    <citation type="submission" date="2025-08" db="UniProtKB">
        <authorList>
            <consortium name="Ensembl"/>
        </authorList>
    </citation>
    <scope>IDENTIFICATION</scope>
</reference>
<sequence>MATSATVPSSPLRAEDLLSDSSEAPGLNQMSSEVTSQLYASLHLSRQAEATARAQLYLPSSSPPPHEMLDGLAQELSRSLSVGLENNLKKKDGSKHIFEMESVRGQLQSLLQTSRDTAHRDPLTPGAGSERREEDSFDSDSTATLLNTRPLQDLSPSSSAQALEELFPRYASLRPGPPLDPPDFQGLRDALDSEHTRRKHCERHIQSLQTRVLELQQQLAVAVTADRKKDVMIEQLDKTLARVVEGWNRHEAERAEVLRGLQEERQAAELTRSKQQETVTHLEQSLSEAMEALSREQEGARLQQRERETLEEERQALTLSLELEQQRCRALQEERDEARAGQLSEHRQLETLKVALEGERQAWAEQERQLEERHRALRDDVQAQLEQETGNTQREAQAAREAQQQLALAQSEVRRLEGELDTARRERDALQLEMSLVQARYESQRVQLESDLAVRLEQRVTERLAQAQESSLRQVASLREHHRKQLQDLSGQHQQELSAQLAQFKVEMAEREERQQRVAQDYELRLAREQARVRELQSGQRRLEEQRAELVERLQAMLQAHWAEASQLLGATTLPPDLPVPATSPSSPGPQEPEKGERRLWTRPPVAVALKPALQQSREAGAEQPPRVLRSPSPDLSPLLGPPFQSQHSFQPLEPKPGLTSSVTSAGAFSTAGAFHPDHRPERPFPEEDPGSDGDGFLKPGLQPPSQLDGLKHFLHQLLEIVPQSSEAPSVELLPPKSGPLTVPSWEEAPQVPHLPPPVHKTKVPLAMASSLFRAHELPSSHSQSSGLRAGSPERDERPGGGDGLAPARQLMDVSQLLRLYQARGWGALPAEDLLLYLKRQEHGRYQPGGRGGGLDGWSLDPWEMAQAGEGGLGAVHREASVLFRGSRCGQAEAQPSPLFLCDLLFPPLFVLLPERLGNSFPSDVGEPPVLTLHLCGRTDSRGDNVPRRNTDSRLGEIPRKEVRESEAGARGVQGPSPTGSSPAGSLSVASPLFPVCLL</sequence>
<keyword evidence="1" id="KW-0175">Coiled coil</keyword>
<evidence type="ECO:0000256" key="2">
    <source>
        <dbReference type="SAM" id="MobiDB-lite"/>
    </source>
</evidence>
<name>A0A667HES9_LYNCA</name>
<feature type="coiled-coil region" evidence="1">
    <location>
        <begin position="258"/>
        <end position="440"/>
    </location>
</feature>
<feature type="region of interest" description="Disordered" evidence="2">
    <location>
        <begin position="776"/>
        <end position="806"/>
    </location>
</feature>
<gene>
    <name evidence="3" type="primary">CNTROB</name>
</gene>
<dbReference type="Ensembl" id="ENSLCNT00005021290.1">
    <property type="protein sequence ID" value="ENSLCNP00005018994.1"/>
    <property type="gene ID" value="ENSLCNG00005012449.1"/>
</dbReference>
<dbReference type="InterPro" id="IPR038923">
    <property type="entry name" value="Centrobin"/>
</dbReference>
<reference evidence="3" key="2">
    <citation type="submission" date="2025-09" db="UniProtKB">
        <authorList>
            <consortium name="Ensembl"/>
        </authorList>
    </citation>
    <scope>IDENTIFICATION</scope>
</reference>
<accession>A0A667HES9</accession>
<dbReference type="GO" id="GO:0005813">
    <property type="term" value="C:centrosome"/>
    <property type="evidence" value="ECO:0007669"/>
    <property type="project" value="TreeGrafter"/>
</dbReference>